<dbReference type="CDD" id="cd06263">
    <property type="entry name" value="MAM"/>
    <property type="match status" value="1"/>
</dbReference>
<dbReference type="SUPFAM" id="SSF49899">
    <property type="entry name" value="Concanavalin A-like lectins/glucanases"/>
    <property type="match status" value="1"/>
</dbReference>
<dbReference type="OrthoDB" id="6159964at2759"/>
<dbReference type="InterPro" id="IPR002172">
    <property type="entry name" value="LDrepeatLR_classA_rpt"/>
</dbReference>
<dbReference type="STRING" id="188477.A0A433U1S8"/>
<evidence type="ECO:0000259" key="3">
    <source>
        <dbReference type="PROSITE" id="PS50060"/>
    </source>
</evidence>
<comment type="caution">
    <text evidence="2">Lacks conserved residue(s) required for the propagation of feature annotation.</text>
</comment>
<comment type="caution">
    <text evidence="4">The sequence shown here is derived from an EMBL/GenBank/DDBJ whole genome shotgun (WGS) entry which is preliminary data.</text>
</comment>
<dbReference type="SMART" id="SM00192">
    <property type="entry name" value="LDLa"/>
    <property type="match status" value="2"/>
</dbReference>
<dbReference type="Pfam" id="PF00629">
    <property type="entry name" value="MAM"/>
    <property type="match status" value="1"/>
</dbReference>
<dbReference type="PANTHER" id="PTHR23282:SF101">
    <property type="entry name" value="MAM DOMAIN-CONTAINING PROTEIN"/>
    <property type="match status" value="1"/>
</dbReference>
<dbReference type="AlphaFoldDB" id="A0A433U1S8"/>
<dbReference type="CDD" id="cd00112">
    <property type="entry name" value="LDLa"/>
    <property type="match status" value="2"/>
</dbReference>
<dbReference type="Proteomes" id="UP000271974">
    <property type="component" value="Unassembled WGS sequence"/>
</dbReference>
<feature type="non-terminal residue" evidence="4">
    <location>
        <position position="320"/>
    </location>
</feature>
<gene>
    <name evidence="4" type="ORF">EGW08_004491</name>
</gene>
<feature type="disulfide bond" evidence="2">
    <location>
        <begin position="260"/>
        <end position="275"/>
    </location>
</feature>
<evidence type="ECO:0000256" key="1">
    <source>
        <dbReference type="ARBA" id="ARBA00023157"/>
    </source>
</evidence>
<dbReference type="EMBL" id="RQTK01000102">
    <property type="protein sequence ID" value="RUS87745.1"/>
    <property type="molecule type" value="Genomic_DNA"/>
</dbReference>
<dbReference type="SUPFAM" id="SSF57424">
    <property type="entry name" value="LDL receptor-like module"/>
    <property type="match status" value="2"/>
</dbReference>
<feature type="domain" description="MAM" evidence="3">
    <location>
        <begin position="38"/>
        <end position="223"/>
    </location>
</feature>
<reference evidence="4 5" key="1">
    <citation type="submission" date="2019-01" db="EMBL/GenBank/DDBJ databases">
        <title>A draft genome assembly of the solar-powered sea slug Elysia chlorotica.</title>
        <authorList>
            <person name="Cai H."/>
            <person name="Li Q."/>
            <person name="Fang X."/>
            <person name="Li J."/>
            <person name="Curtis N.E."/>
            <person name="Altenburger A."/>
            <person name="Shibata T."/>
            <person name="Feng M."/>
            <person name="Maeda T."/>
            <person name="Schwartz J.A."/>
            <person name="Shigenobu S."/>
            <person name="Lundholm N."/>
            <person name="Nishiyama T."/>
            <person name="Yang H."/>
            <person name="Hasebe M."/>
            <person name="Li S."/>
            <person name="Pierce S.K."/>
            <person name="Wang J."/>
        </authorList>
    </citation>
    <scope>NUCLEOTIDE SEQUENCE [LARGE SCALE GENOMIC DNA]</scope>
    <source>
        <strain evidence="4">EC2010</strain>
        <tissue evidence="4">Whole organism of an adult</tissue>
    </source>
</reference>
<dbReference type="InterPro" id="IPR013320">
    <property type="entry name" value="ConA-like_dom_sf"/>
</dbReference>
<feature type="domain" description="MAM" evidence="3">
    <location>
        <begin position="276"/>
        <end position="320"/>
    </location>
</feature>
<dbReference type="InterPro" id="IPR036055">
    <property type="entry name" value="LDL_receptor-like_sf"/>
</dbReference>
<name>A0A433U1S8_ELYCH</name>
<keyword evidence="1 2" id="KW-1015">Disulfide bond</keyword>
<feature type="disulfide bond" evidence="2">
    <location>
        <begin position="40"/>
        <end position="55"/>
    </location>
</feature>
<dbReference type="InterPro" id="IPR000998">
    <property type="entry name" value="MAM_dom"/>
</dbReference>
<accession>A0A433U1S8</accession>
<protein>
    <recommendedName>
        <fullName evidence="3">MAM domain-containing protein</fullName>
    </recommendedName>
</protein>
<dbReference type="InterPro" id="IPR023415">
    <property type="entry name" value="LDLR_class-A_CS"/>
</dbReference>
<feature type="disulfide bond" evidence="2">
    <location>
        <begin position="21"/>
        <end position="33"/>
    </location>
</feature>
<dbReference type="PRINTS" id="PR00261">
    <property type="entry name" value="LDLRECEPTOR"/>
</dbReference>
<evidence type="ECO:0000313" key="5">
    <source>
        <dbReference type="Proteomes" id="UP000271974"/>
    </source>
</evidence>
<evidence type="ECO:0000256" key="2">
    <source>
        <dbReference type="PROSITE-ProRule" id="PRU00124"/>
    </source>
</evidence>
<dbReference type="Gene3D" id="4.10.400.10">
    <property type="entry name" value="Low-density Lipoprotein Receptor"/>
    <property type="match status" value="2"/>
</dbReference>
<dbReference type="Pfam" id="PF00057">
    <property type="entry name" value="Ldl_recept_a"/>
    <property type="match status" value="2"/>
</dbReference>
<dbReference type="InterPro" id="IPR051560">
    <property type="entry name" value="MAM_domain-containing"/>
</dbReference>
<dbReference type="SMART" id="SM00137">
    <property type="entry name" value="MAM"/>
    <property type="match status" value="1"/>
</dbReference>
<feature type="disulfide bond" evidence="2">
    <location>
        <begin position="28"/>
        <end position="46"/>
    </location>
</feature>
<dbReference type="PROSITE" id="PS50068">
    <property type="entry name" value="LDLRA_2"/>
    <property type="match status" value="2"/>
</dbReference>
<sequence>MVAIDDIEFQNCQFPPVNASCESSEFQCERGSCVDISRVCDFTDDCGDGSDEEKCDDQPVLLRTDLEEGFGDWTVGDSQLTTPWLIQDGRAGQDLFDQPGRDHTLGTLTGHFMYYEADFNRNARLISPILKSPPDGRKCHLRLYYFITGSYNLQTLNVYVKTTQNGQDAPVFTRFTSHGQVWTRADIEIDETEKPFQIIIEGTYGDYGSFLGVDDISVWNCNISSESTLPEGTTLPTPSCKDSSDVQCDDRSCIPQTKLCDFVEDCEDGSDENHCGTCDFERDLCGWSDESLGVYSWIQKASFQMPQPFKDATKQEAGTG</sequence>
<proteinExistence type="predicted"/>
<organism evidence="4 5">
    <name type="scientific">Elysia chlorotica</name>
    <name type="common">Eastern emerald elysia</name>
    <name type="synonym">Sea slug</name>
    <dbReference type="NCBI Taxonomy" id="188477"/>
    <lineage>
        <taxon>Eukaryota</taxon>
        <taxon>Metazoa</taxon>
        <taxon>Spiralia</taxon>
        <taxon>Lophotrochozoa</taxon>
        <taxon>Mollusca</taxon>
        <taxon>Gastropoda</taxon>
        <taxon>Heterobranchia</taxon>
        <taxon>Euthyneura</taxon>
        <taxon>Panpulmonata</taxon>
        <taxon>Sacoglossa</taxon>
        <taxon>Placobranchoidea</taxon>
        <taxon>Plakobranchidae</taxon>
        <taxon>Elysia</taxon>
    </lineage>
</organism>
<dbReference type="PANTHER" id="PTHR23282">
    <property type="entry name" value="APICAL ENDOSOMAL GLYCOPROTEIN PRECURSOR"/>
    <property type="match status" value="1"/>
</dbReference>
<dbReference type="GO" id="GO:0016020">
    <property type="term" value="C:membrane"/>
    <property type="evidence" value="ECO:0007669"/>
    <property type="project" value="InterPro"/>
</dbReference>
<dbReference type="PROSITE" id="PS50060">
    <property type="entry name" value="MAM_2"/>
    <property type="match status" value="2"/>
</dbReference>
<dbReference type="Gene3D" id="2.60.120.200">
    <property type="match status" value="1"/>
</dbReference>
<keyword evidence="5" id="KW-1185">Reference proteome</keyword>
<evidence type="ECO:0000313" key="4">
    <source>
        <dbReference type="EMBL" id="RUS87745.1"/>
    </source>
</evidence>
<feature type="disulfide bond" evidence="2">
    <location>
        <begin position="248"/>
        <end position="266"/>
    </location>
</feature>
<dbReference type="PROSITE" id="PS01209">
    <property type="entry name" value="LDLRA_1"/>
    <property type="match status" value="2"/>
</dbReference>